<reference evidence="2 3" key="1">
    <citation type="journal article" date="2020" name="Nat. Food">
        <title>A phased Vanilla planifolia genome enables genetic improvement of flavour and production.</title>
        <authorList>
            <person name="Hasing T."/>
            <person name="Tang H."/>
            <person name="Brym M."/>
            <person name="Khazi F."/>
            <person name="Huang T."/>
            <person name="Chambers A.H."/>
        </authorList>
    </citation>
    <scope>NUCLEOTIDE SEQUENCE [LARGE SCALE GENOMIC DNA]</scope>
    <source>
        <tissue evidence="2">Leaf</tissue>
    </source>
</reference>
<evidence type="ECO:0000313" key="2">
    <source>
        <dbReference type="EMBL" id="KAG0449484.1"/>
    </source>
</evidence>
<name>A0A835U4P7_VANPL</name>
<keyword evidence="3" id="KW-1185">Reference proteome</keyword>
<protein>
    <submittedName>
        <fullName evidence="2">Uncharacterized protein</fullName>
    </submittedName>
</protein>
<sequence length="105" mass="11763">MLSPLSESQNGNPIPTSASEEVRSSGVFTDQIKGNGSRLLHVSVAFRFGLEAFIYTRRQIVGRSESPCEHVTSVYHLKRYFALNRVINFQDRDGCNLAFKTNALI</sequence>
<dbReference type="OrthoDB" id="14911at2759"/>
<evidence type="ECO:0000313" key="3">
    <source>
        <dbReference type="Proteomes" id="UP000636800"/>
    </source>
</evidence>
<evidence type="ECO:0000256" key="1">
    <source>
        <dbReference type="SAM" id="MobiDB-lite"/>
    </source>
</evidence>
<dbReference type="AlphaFoldDB" id="A0A835U4P7"/>
<feature type="region of interest" description="Disordered" evidence="1">
    <location>
        <begin position="1"/>
        <end position="25"/>
    </location>
</feature>
<organism evidence="2 3">
    <name type="scientific">Vanilla planifolia</name>
    <name type="common">Vanilla</name>
    <dbReference type="NCBI Taxonomy" id="51239"/>
    <lineage>
        <taxon>Eukaryota</taxon>
        <taxon>Viridiplantae</taxon>
        <taxon>Streptophyta</taxon>
        <taxon>Embryophyta</taxon>
        <taxon>Tracheophyta</taxon>
        <taxon>Spermatophyta</taxon>
        <taxon>Magnoliopsida</taxon>
        <taxon>Liliopsida</taxon>
        <taxon>Asparagales</taxon>
        <taxon>Orchidaceae</taxon>
        <taxon>Vanilloideae</taxon>
        <taxon>Vanilleae</taxon>
        <taxon>Vanilla</taxon>
    </lineage>
</organism>
<dbReference type="EMBL" id="JADCNL010000184">
    <property type="protein sequence ID" value="KAG0449484.1"/>
    <property type="molecule type" value="Genomic_DNA"/>
</dbReference>
<proteinExistence type="predicted"/>
<gene>
    <name evidence="2" type="ORF">HPP92_027331</name>
</gene>
<dbReference type="Proteomes" id="UP000636800">
    <property type="component" value="Unassembled WGS sequence"/>
</dbReference>
<feature type="compositionally biased region" description="Polar residues" evidence="1">
    <location>
        <begin position="1"/>
        <end position="19"/>
    </location>
</feature>
<accession>A0A835U4P7</accession>
<comment type="caution">
    <text evidence="2">The sequence shown here is derived from an EMBL/GenBank/DDBJ whole genome shotgun (WGS) entry which is preliminary data.</text>
</comment>